<dbReference type="GO" id="GO:0035731">
    <property type="term" value="F:dinitrosyl-iron complex binding"/>
    <property type="evidence" value="ECO:0007669"/>
    <property type="project" value="UniProtKB-UniRule"/>
</dbReference>
<dbReference type="Pfam" id="PF02467">
    <property type="entry name" value="Whib"/>
    <property type="match status" value="1"/>
</dbReference>
<dbReference type="AlphaFoldDB" id="A0A516G7U9"/>
<evidence type="ECO:0000256" key="1">
    <source>
        <dbReference type="ARBA" id="ARBA00004496"/>
    </source>
</evidence>
<evidence type="ECO:0000256" key="4">
    <source>
        <dbReference type="ARBA" id="ARBA00022490"/>
    </source>
</evidence>
<dbReference type="GO" id="GO:0005737">
    <property type="term" value="C:cytoplasm"/>
    <property type="evidence" value="ECO:0007669"/>
    <property type="project" value="UniProtKB-SubCell"/>
</dbReference>
<keyword evidence="15" id="KW-1185">Reference proteome</keyword>
<evidence type="ECO:0000313" key="14">
    <source>
        <dbReference type="EMBL" id="QDO87604.1"/>
    </source>
</evidence>
<reference evidence="14 15" key="1">
    <citation type="submission" date="2019-07" db="EMBL/GenBank/DDBJ databases">
        <title>complete genome sequencing of Ornithinimicrobium sp. H23M54.</title>
        <authorList>
            <person name="Bae J.-W."/>
            <person name="Lee S.-Y."/>
        </authorList>
    </citation>
    <scope>NUCLEOTIDE SEQUENCE [LARGE SCALE GENOMIC DNA]</scope>
    <source>
        <strain evidence="14 15">H23M54</strain>
    </source>
</reference>
<dbReference type="GO" id="GO:0051539">
    <property type="term" value="F:4 iron, 4 sulfur cluster binding"/>
    <property type="evidence" value="ECO:0007669"/>
    <property type="project" value="UniProtKB-UniRule"/>
</dbReference>
<keyword evidence="9 12" id="KW-0238">DNA-binding</keyword>
<dbReference type="PROSITE" id="PS51674">
    <property type="entry name" value="4FE4S_WBL"/>
    <property type="match status" value="1"/>
</dbReference>
<evidence type="ECO:0000256" key="6">
    <source>
        <dbReference type="ARBA" id="ARBA00023004"/>
    </source>
</evidence>
<keyword evidence="5 12" id="KW-0479">Metal-binding</keyword>
<keyword evidence="7 12" id="KW-0411">Iron-sulfur</keyword>
<feature type="domain" description="4Fe-4S Wbl-type" evidence="13">
    <location>
        <begin position="26"/>
        <end position="90"/>
    </location>
</feature>
<dbReference type="OrthoDB" id="4954884at2"/>
<dbReference type="GO" id="GO:0003677">
    <property type="term" value="F:DNA binding"/>
    <property type="evidence" value="ECO:0007669"/>
    <property type="project" value="UniProtKB-UniRule"/>
</dbReference>
<evidence type="ECO:0000256" key="12">
    <source>
        <dbReference type="HAMAP-Rule" id="MF_01479"/>
    </source>
</evidence>
<proteinExistence type="inferred from homology"/>
<evidence type="ECO:0000256" key="7">
    <source>
        <dbReference type="ARBA" id="ARBA00023014"/>
    </source>
</evidence>
<dbReference type="HAMAP" id="MF_01479">
    <property type="entry name" value="WhiB"/>
    <property type="match status" value="1"/>
</dbReference>
<dbReference type="Proteomes" id="UP000315395">
    <property type="component" value="Chromosome"/>
</dbReference>
<dbReference type="PANTHER" id="PTHR38839:SF5">
    <property type="entry name" value="TRANSCRIPTIONAL REGULATOR WHID"/>
    <property type="match status" value="1"/>
</dbReference>
<dbReference type="PANTHER" id="PTHR38839">
    <property type="entry name" value="TRANSCRIPTIONAL REGULATOR WHID-RELATED"/>
    <property type="match status" value="1"/>
</dbReference>
<comment type="subcellular location">
    <subcellularLocation>
        <location evidence="1 12">Cytoplasm</location>
    </subcellularLocation>
</comment>
<accession>A0A516G7U9</accession>
<name>A0A516G7U9_9MICO</name>
<keyword evidence="8 12" id="KW-0805">Transcription regulation</keyword>
<evidence type="ECO:0000259" key="13">
    <source>
        <dbReference type="PROSITE" id="PS51674"/>
    </source>
</evidence>
<evidence type="ECO:0000256" key="8">
    <source>
        <dbReference type="ARBA" id="ARBA00023015"/>
    </source>
</evidence>
<comment type="function">
    <text evidence="12">Acts as a transcriptional regulator. Probably redox-responsive. The apo- but not holo-form probably binds DNA.</text>
</comment>
<evidence type="ECO:0000256" key="9">
    <source>
        <dbReference type="ARBA" id="ARBA00023125"/>
    </source>
</evidence>
<comment type="similarity">
    <text evidence="2 12">Belongs to the WhiB family.</text>
</comment>
<keyword evidence="3 12" id="KW-0004">4Fe-4S</keyword>
<feature type="binding site" evidence="12">
    <location>
        <position position="27"/>
    </location>
    <ligand>
        <name>[4Fe-4S] cluster</name>
        <dbReference type="ChEBI" id="CHEBI:49883"/>
    </ligand>
</feature>
<feature type="binding site" evidence="12">
    <location>
        <position position="57"/>
    </location>
    <ligand>
        <name>[4Fe-4S] cluster</name>
        <dbReference type="ChEBI" id="CHEBI:49883"/>
    </ligand>
</feature>
<evidence type="ECO:0000256" key="11">
    <source>
        <dbReference type="ARBA" id="ARBA00023163"/>
    </source>
</evidence>
<evidence type="ECO:0000256" key="2">
    <source>
        <dbReference type="ARBA" id="ARBA00006597"/>
    </source>
</evidence>
<dbReference type="InterPro" id="IPR034768">
    <property type="entry name" value="4FE4S_WBL"/>
</dbReference>
<evidence type="ECO:0000256" key="3">
    <source>
        <dbReference type="ARBA" id="ARBA00022485"/>
    </source>
</evidence>
<feature type="binding site" evidence="12">
    <location>
        <position position="66"/>
    </location>
    <ligand>
        <name>[4Fe-4S] cluster</name>
        <dbReference type="ChEBI" id="CHEBI:49883"/>
    </ligand>
</feature>
<evidence type="ECO:0000256" key="5">
    <source>
        <dbReference type="ARBA" id="ARBA00022723"/>
    </source>
</evidence>
<dbReference type="KEGG" id="orz:FNH13_04015"/>
<comment type="PTM">
    <text evidence="12">The Fe-S cluster can be nitrosylated by nitric oxide (NO).</text>
</comment>
<keyword evidence="4 12" id="KW-0963">Cytoplasm</keyword>
<dbReference type="GO" id="GO:0046872">
    <property type="term" value="F:metal ion binding"/>
    <property type="evidence" value="ECO:0007669"/>
    <property type="project" value="UniProtKB-KW"/>
</dbReference>
<keyword evidence="11 12" id="KW-0804">Transcription</keyword>
<gene>
    <name evidence="12" type="primary">whiB</name>
    <name evidence="14" type="ORF">FNH13_04015</name>
</gene>
<comment type="cofactor">
    <cofactor evidence="12">
        <name>[4Fe-4S] cluster</name>
        <dbReference type="ChEBI" id="CHEBI:49883"/>
    </cofactor>
    <text evidence="12">Binds 1 [4Fe-4S] cluster per subunit. Following nitrosylation of the [4Fe-4S] cluster binds 1 [4Fe-8(NO)] cluster per subunit.</text>
</comment>
<dbReference type="GO" id="GO:0045892">
    <property type="term" value="P:negative regulation of DNA-templated transcription"/>
    <property type="evidence" value="ECO:0007669"/>
    <property type="project" value="TreeGrafter"/>
</dbReference>
<dbReference type="GO" id="GO:0047134">
    <property type="term" value="F:protein-disulfide reductase [NAD(P)H] activity"/>
    <property type="evidence" value="ECO:0007669"/>
    <property type="project" value="TreeGrafter"/>
</dbReference>
<comment type="PTM">
    <text evidence="12">Upon Fe-S cluster removal intramolecular disulfide bonds are formed.</text>
</comment>
<dbReference type="RefSeq" id="WP_143782281.1">
    <property type="nucleotide sequence ID" value="NZ_CP041616.1"/>
</dbReference>
<dbReference type="GO" id="GO:0045454">
    <property type="term" value="P:cell redox homeostasis"/>
    <property type="evidence" value="ECO:0007669"/>
    <property type="project" value="TreeGrafter"/>
</dbReference>
<feature type="binding site" evidence="12">
    <location>
        <position position="60"/>
    </location>
    <ligand>
        <name>[4Fe-4S] cluster</name>
        <dbReference type="ChEBI" id="CHEBI:49883"/>
    </ligand>
</feature>
<protein>
    <recommendedName>
        <fullName evidence="12">Transcriptional regulator WhiB</fullName>
    </recommendedName>
</protein>
<evidence type="ECO:0000313" key="15">
    <source>
        <dbReference type="Proteomes" id="UP000315395"/>
    </source>
</evidence>
<keyword evidence="10 12" id="KW-1015">Disulfide bond</keyword>
<evidence type="ECO:0000256" key="10">
    <source>
        <dbReference type="ARBA" id="ARBA00023157"/>
    </source>
</evidence>
<organism evidence="14 15">
    <name type="scientific">Ornithinimicrobium ciconiae</name>
    <dbReference type="NCBI Taxonomy" id="2594265"/>
    <lineage>
        <taxon>Bacteria</taxon>
        <taxon>Bacillati</taxon>
        <taxon>Actinomycetota</taxon>
        <taxon>Actinomycetes</taxon>
        <taxon>Micrococcales</taxon>
        <taxon>Ornithinimicrobiaceae</taxon>
        <taxon>Ornithinimicrobium</taxon>
    </lineage>
</organism>
<dbReference type="InterPro" id="IPR003482">
    <property type="entry name" value="Whib"/>
</dbReference>
<keyword evidence="6 12" id="KW-0408">Iron</keyword>
<dbReference type="EMBL" id="CP041616">
    <property type="protein sequence ID" value="QDO87604.1"/>
    <property type="molecule type" value="Genomic_DNA"/>
</dbReference>
<sequence>MSEATLPQTTTPKPTLDVWEWQFEGLCRTRGAEIFFHPERERGAARRSRESFATAMCRECPVIQQCRSHALSFPENYGVWGGLTEDERAAILSGAVPEAS</sequence>